<gene>
    <name evidence="1" type="ORF">EDC38_0069</name>
</gene>
<protein>
    <submittedName>
        <fullName evidence="1">Uncharacterized protein</fullName>
    </submittedName>
</protein>
<comment type="caution">
    <text evidence="1">The sequence shown here is derived from an EMBL/GenBank/DDBJ whole genome shotgun (WGS) entry which is preliminary data.</text>
</comment>
<proteinExistence type="predicted"/>
<organism evidence="1 2">
    <name type="scientific">Marinimicrobium koreense</name>
    <dbReference type="NCBI Taxonomy" id="306545"/>
    <lineage>
        <taxon>Bacteria</taxon>
        <taxon>Pseudomonadati</taxon>
        <taxon>Pseudomonadota</taxon>
        <taxon>Gammaproteobacteria</taxon>
        <taxon>Cellvibrionales</taxon>
        <taxon>Cellvibrionaceae</taxon>
        <taxon>Marinimicrobium</taxon>
    </lineage>
</organism>
<dbReference type="RefSeq" id="WP_123636841.1">
    <property type="nucleotide sequence ID" value="NZ_RJUK01000001.1"/>
</dbReference>
<evidence type="ECO:0000313" key="1">
    <source>
        <dbReference type="EMBL" id="ROQ19487.1"/>
    </source>
</evidence>
<dbReference type="AlphaFoldDB" id="A0A3N1NWX2"/>
<reference evidence="1 2" key="1">
    <citation type="submission" date="2018-11" db="EMBL/GenBank/DDBJ databases">
        <title>Genomic Encyclopedia of Type Strains, Phase IV (KMG-IV): sequencing the most valuable type-strain genomes for metagenomic binning, comparative biology and taxonomic classification.</title>
        <authorList>
            <person name="Goeker M."/>
        </authorList>
    </citation>
    <scope>NUCLEOTIDE SEQUENCE [LARGE SCALE GENOMIC DNA]</scope>
    <source>
        <strain evidence="1 2">DSM 16974</strain>
    </source>
</reference>
<dbReference type="EMBL" id="RJUK01000001">
    <property type="protein sequence ID" value="ROQ19487.1"/>
    <property type="molecule type" value="Genomic_DNA"/>
</dbReference>
<evidence type="ECO:0000313" key="2">
    <source>
        <dbReference type="Proteomes" id="UP000273643"/>
    </source>
</evidence>
<sequence>MSESDIVRLKSRVQPIFDTVLECHYTGEFNAISKIFPSLSSEVFDEAVGVLKPMGKPARVEFLGAINKVNEIKLLWKVSYHSSDEELLWELLIDGRSDELKFVGLGFDK</sequence>
<name>A0A3N1NWX2_9GAMM</name>
<accession>A0A3N1NWX2</accession>
<keyword evidence="2" id="KW-1185">Reference proteome</keyword>
<dbReference type="Proteomes" id="UP000273643">
    <property type="component" value="Unassembled WGS sequence"/>
</dbReference>